<dbReference type="RefSeq" id="WP_155393478.1">
    <property type="nucleotide sequence ID" value="NZ_CBCSKP010000005.1"/>
</dbReference>
<reference evidence="1 2" key="1">
    <citation type="submission" date="2017-01" db="EMBL/GenBank/DDBJ databases">
        <title>Complete Genome Sequence of Vibrio vulnificus FORC_053.</title>
        <authorList>
            <consortium name="Food-borne Pathogen Omics Research Center"/>
            <person name="Chung H.Y."/>
            <person name="Na E.J."/>
            <person name="Song J.S."/>
            <person name="Kim H."/>
            <person name="Lee J.-H."/>
            <person name="Ryu S."/>
            <person name="Choi S.H."/>
        </authorList>
    </citation>
    <scope>NUCLEOTIDE SEQUENCE [LARGE SCALE GENOMIC DNA]</scope>
    <source>
        <strain evidence="1 2">FORC_053</strain>
    </source>
</reference>
<dbReference type="EMBL" id="CP019291">
    <property type="protein sequence ID" value="AXX62457.1"/>
    <property type="molecule type" value="Genomic_DNA"/>
</dbReference>
<organism evidence="1 2">
    <name type="scientific">Vibrio vulnificus</name>
    <dbReference type="NCBI Taxonomy" id="672"/>
    <lineage>
        <taxon>Bacteria</taxon>
        <taxon>Pseudomonadati</taxon>
        <taxon>Pseudomonadota</taxon>
        <taxon>Gammaproteobacteria</taxon>
        <taxon>Vibrionales</taxon>
        <taxon>Vibrionaceae</taxon>
        <taxon>Vibrio</taxon>
    </lineage>
</organism>
<gene>
    <name evidence="1" type="ORF">FORC53_4118</name>
</gene>
<evidence type="ECO:0000313" key="2">
    <source>
        <dbReference type="Proteomes" id="UP000263418"/>
    </source>
</evidence>
<sequence>MSSLQDNHLVEVMSFIIDSVAMETKATGRAEIGIYLMSLVLAEYQSDATQ</sequence>
<evidence type="ECO:0000313" key="1">
    <source>
        <dbReference type="EMBL" id="AXX62457.1"/>
    </source>
</evidence>
<name>A0AAN1UEH1_VIBVL</name>
<protein>
    <submittedName>
        <fullName evidence="1">Uncharacterized protein</fullName>
    </submittedName>
</protein>
<accession>A0AAN1UEH1</accession>
<proteinExistence type="predicted"/>
<dbReference type="AlphaFoldDB" id="A0AAN1UEH1"/>
<dbReference type="Proteomes" id="UP000263418">
    <property type="component" value="Chromosome 2"/>
</dbReference>